<organism evidence="1 2">
    <name type="scientific">Papaver atlanticum</name>
    <dbReference type="NCBI Taxonomy" id="357466"/>
    <lineage>
        <taxon>Eukaryota</taxon>
        <taxon>Viridiplantae</taxon>
        <taxon>Streptophyta</taxon>
        <taxon>Embryophyta</taxon>
        <taxon>Tracheophyta</taxon>
        <taxon>Spermatophyta</taxon>
        <taxon>Magnoliopsida</taxon>
        <taxon>Ranunculales</taxon>
        <taxon>Papaveraceae</taxon>
        <taxon>Papaveroideae</taxon>
        <taxon>Papaver</taxon>
    </lineage>
</organism>
<dbReference type="Proteomes" id="UP001202328">
    <property type="component" value="Unassembled WGS sequence"/>
</dbReference>
<proteinExistence type="predicted"/>
<comment type="caution">
    <text evidence="1">The sequence shown here is derived from an EMBL/GenBank/DDBJ whole genome shotgun (WGS) entry which is preliminary data.</text>
</comment>
<dbReference type="EMBL" id="JAJJMB010011819">
    <property type="protein sequence ID" value="KAI3898749.1"/>
    <property type="molecule type" value="Genomic_DNA"/>
</dbReference>
<keyword evidence="2" id="KW-1185">Reference proteome</keyword>
<evidence type="ECO:0000313" key="2">
    <source>
        <dbReference type="Proteomes" id="UP001202328"/>
    </source>
</evidence>
<dbReference type="AlphaFoldDB" id="A0AAD4SD95"/>
<sequence length="96" mass="11603">MACCVLVFSQVQERILFLRDKQKRSSLLEKNEKNRFWYLKQAAKVGDFPSFSPLLKKGYPIRVVRLFENIYLLSEKKEVWRIMYQELEKNESSFTF</sequence>
<evidence type="ECO:0000313" key="1">
    <source>
        <dbReference type="EMBL" id="KAI3898749.1"/>
    </source>
</evidence>
<reference evidence="1" key="1">
    <citation type="submission" date="2022-04" db="EMBL/GenBank/DDBJ databases">
        <title>A functionally conserved STORR gene fusion in Papaver species that diverged 16.8 million years ago.</title>
        <authorList>
            <person name="Catania T."/>
        </authorList>
    </citation>
    <scope>NUCLEOTIDE SEQUENCE</scope>
    <source>
        <strain evidence="1">S-188037</strain>
    </source>
</reference>
<protein>
    <submittedName>
        <fullName evidence="1">Uncharacterized protein</fullName>
    </submittedName>
</protein>
<gene>
    <name evidence="1" type="ORF">MKW98_000862</name>
</gene>
<name>A0AAD4SD95_9MAGN</name>
<accession>A0AAD4SD95</accession>